<dbReference type="PROSITE" id="PS50911">
    <property type="entry name" value="CHAP"/>
    <property type="match status" value="1"/>
</dbReference>
<gene>
    <name evidence="3" type="ORF">ACFOOT_02455</name>
</gene>
<accession>A0ABV7V0Q5</accession>
<sequence length="173" mass="18310">MLRTILTALAALASLAALPNVAQARLQCVTYARQVSDVQLSGNARDWWGNAAGTYARGQEPKAGAVLAFRASRAMPYGHVAVVSKVVDARHVMINHANWSRPGMVERGVMAVDVSAAGDWSEVRVWYGPTQSLGMRPSPAFGFIYPHGAPAPQAAPVTQTAAIELAMADKAQG</sequence>
<dbReference type="EMBL" id="JBHRYE010000005">
    <property type="protein sequence ID" value="MFC3670276.1"/>
    <property type="molecule type" value="Genomic_DNA"/>
</dbReference>
<feature type="domain" description="Peptidase C51" evidence="2">
    <location>
        <begin position="3"/>
        <end position="124"/>
    </location>
</feature>
<reference evidence="4" key="1">
    <citation type="journal article" date="2019" name="Int. J. Syst. Evol. Microbiol.">
        <title>The Global Catalogue of Microorganisms (GCM) 10K type strain sequencing project: providing services to taxonomists for standard genome sequencing and annotation.</title>
        <authorList>
            <consortium name="The Broad Institute Genomics Platform"/>
            <consortium name="The Broad Institute Genome Sequencing Center for Infectious Disease"/>
            <person name="Wu L."/>
            <person name="Ma J."/>
        </authorList>
    </citation>
    <scope>NUCLEOTIDE SEQUENCE [LARGE SCALE GENOMIC DNA]</scope>
    <source>
        <strain evidence="4">KCTC 42224</strain>
    </source>
</reference>
<comment type="caution">
    <text evidence="3">The sequence shown here is derived from an EMBL/GenBank/DDBJ whole genome shotgun (WGS) entry which is preliminary data.</text>
</comment>
<keyword evidence="4" id="KW-1185">Reference proteome</keyword>
<dbReference type="InterPro" id="IPR007921">
    <property type="entry name" value="CHAP_dom"/>
</dbReference>
<evidence type="ECO:0000256" key="1">
    <source>
        <dbReference type="SAM" id="SignalP"/>
    </source>
</evidence>
<protein>
    <submittedName>
        <fullName evidence="3">CHAP domain-containing protein</fullName>
    </submittedName>
</protein>
<dbReference type="SUPFAM" id="SSF54001">
    <property type="entry name" value="Cysteine proteinases"/>
    <property type="match status" value="1"/>
</dbReference>
<evidence type="ECO:0000313" key="4">
    <source>
        <dbReference type="Proteomes" id="UP001595683"/>
    </source>
</evidence>
<evidence type="ECO:0000259" key="2">
    <source>
        <dbReference type="PROSITE" id="PS50911"/>
    </source>
</evidence>
<organism evidence="3 4">
    <name type="scientific">Novosphingobium pokkalii</name>
    <dbReference type="NCBI Taxonomy" id="1770194"/>
    <lineage>
        <taxon>Bacteria</taxon>
        <taxon>Pseudomonadati</taxon>
        <taxon>Pseudomonadota</taxon>
        <taxon>Alphaproteobacteria</taxon>
        <taxon>Sphingomonadales</taxon>
        <taxon>Sphingomonadaceae</taxon>
        <taxon>Novosphingobium</taxon>
    </lineage>
</organism>
<dbReference type="InterPro" id="IPR038765">
    <property type="entry name" value="Papain-like_cys_pep_sf"/>
</dbReference>
<feature type="chain" id="PRO_5046438041" evidence="1">
    <location>
        <begin position="25"/>
        <end position="173"/>
    </location>
</feature>
<evidence type="ECO:0000313" key="3">
    <source>
        <dbReference type="EMBL" id="MFC3670276.1"/>
    </source>
</evidence>
<dbReference type="Pfam" id="PF05257">
    <property type="entry name" value="CHAP"/>
    <property type="match status" value="1"/>
</dbReference>
<keyword evidence="1" id="KW-0732">Signal</keyword>
<dbReference type="Proteomes" id="UP001595683">
    <property type="component" value="Unassembled WGS sequence"/>
</dbReference>
<feature type="signal peptide" evidence="1">
    <location>
        <begin position="1"/>
        <end position="24"/>
    </location>
</feature>
<dbReference type="RefSeq" id="WP_191325971.1">
    <property type="nucleotide sequence ID" value="NZ_BMZP01000025.1"/>
</dbReference>
<proteinExistence type="predicted"/>
<dbReference type="Gene3D" id="3.90.1720.10">
    <property type="entry name" value="endopeptidase domain like (from Nostoc punctiforme)"/>
    <property type="match status" value="1"/>
</dbReference>
<name>A0ABV7V0Q5_9SPHN</name>